<dbReference type="InterPro" id="IPR050639">
    <property type="entry name" value="SSR_resolvase"/>
</dbReference>
<dbReference type="GO" id="GO:0000150">
    <property type="term" value="F:DNA strand exchange activity"/>
    <property type="evidence" value="ECO:0007669"/>
    <property type="project" value="InterPro"/>
</dbReference>
<evidence type="ECO:0000313" key="3">
    <source>
        <dbReference type="EMBL" id="SDR62654.1"/>
    </source>
</evidence>
<dbReference type="PROSITE" id="PS51737">
    <property type="entry name" value="RECOMBINASE_DNA_BIND"/>
    <property type="match status" value="1"/>
</dbReference>
<reference evidence="4" key="1">
    <citation type="submission" date="2016-10" db="EMBL/GenBank/DDBJ databases">
        <authorList>
            <person name="Varghese N."/>
            <person name="Submissions S."/>
        </authorList>
    </citation>
    <scope>NUCLEOTIDE SEQUENCE [LARGE SCALE GENOMIC DNA]</scope>
    <source>
        <strain evidence="4">DUS833</strain>
    </source>
</reference>
<dbReference type="Pfam" id="PF00239">
    <property type="entry name" value="Resolvase"/>
    <property type="match status" value="1"/>
</dbReference>
<dbReference type="PROSITE" id="PS51736">
    <property type="entry name" value="RECOMBINASES_3"/>
    <property type="match status" value="1"/>
</dbReference>
<evidence type="ECO:0000259" key="2">
    <source>
        <dbReference type="PROSITE" id="PS51737"/>
    </source>
</evidence>
<feature type="domain" description="Recombinase" evidence="2">
    <location>
        <begin position="175"/>
        <end position="316"/>
    </location>
</feature>
<dbReference type="SUPFAM" id="SSF53041">
    <property type="entry name" value="Resolvase-like"/>
    <property type="match status" value="1"/>
</dbReference>
<dbReference type="InterPro" id="IPR038109">
    <property type="entry name" value="DNA_bind_recomb_sf"/>
</dbReference>
<dbReference type="EMBL" id="FNKX01000005">
    <property type="protein sequence ID" value="SDR62654.1"/>
    <property type="molecule type" value="Genomic_DNA"/>
</dbReference>
<proteinExistence type="predicted"/>
<dbReference type="STRING" id="157910.SAMN05445850_8334"/>
<organism evidence="3 4">
    <name type="scientific">Paraburkholderia tuberum</name>
    <dbReference type="NCBI Taxonomy" id="157910"/>
    <lineage>
        <taxon>Bacteria</taxon>
        <taxon>Pseudomonadati</taxon>
        <taxon>Pseudomonadota</taxon>
        <taxon>Betaproteobacteria</taxon>
        <taxon>Burkholderiales</taxon>
        <taxon>Burkholderiaceae</taxon>
        <taxon>Paraburkholderia</taxon>
    </lineage>
</organism>
<dbReference type="InterPro" id="IPR006119">
    <property type="entry name" value="Resolv_N"/>
</dbReference>
<dbReference type="SMART" id="SM00857">
    <property type="entry name" value="Resolvase"/>
    <property type="match status" value="1"/>
</dbReference>
<dbReference type="PANTHER" id="PTHR30461">
    <property type="entry name" value="DNA-INVERTASE FROM LAMBDOID PROPHAGE"/>
    <property type="match status" value="1"/>
</dbReference>
<evidence type="ECO:0000313" key="4">
    <source>
        <dbReference type="Proteomes" id="UP000199365"/>
    </source>
</evidence>
<dbReference type="AlphaFoldDB" id="A0A1H1KK52"/>
<sequence>MKSDPHQKVQASHLKRNAYLYIRQSTLRQVFENTESTKRQYALRQRAVALGWSEDRIIVIDSDLGQSGASSADREGFQRLVAEVGVGHAGIVLGLEVSRLARNSTDWHRLLEICAITDTLILDEDGVYDPAHFNDRLLLGLKGTMSEAELHVLRARLQGGILSKARRGELQMCLPVGFVYNATGTVVLDPDQQVQHCLRWLFDTFRGTGSAMATARAAHHLELAFPRRCCKGPHKGELLWGSLGHSQVVRILHNPRYAGAFVYGRTHTRRTVDGRTRVIRAPRDQWDTLIPGAHAGYLSWEEYEQNQKRLHESAQVIGADRRRGAPREGPALLQGLVVCGRCGNRMTVRYHSRQGGLCPEYICQREGIEQAEPVCQRIHGAAIDEAIGELLVEALNPLAIEVSLAVQHELQSRIEEADRLRHKQVERAQYEADLAQRRYMRVDPENRLVADSLEADWNHKLRALTEANEDYRRRREQDARILTDEQRAVIVSLASNFPRLWRDPATPDRERKRMMRLLLEDVTLNRDQQVTAHIRFKGGAHRTLRLPLPLKSWQRWITPAAVIEEIDALLNHHTVLQIANILNERGTPSGTGRPFNAKMVARLQRNYCLKPRYDRLREAGLLTLQEMADALHVTPTSVKIWNRRGLIRGHAYSDKNECLYDPPGNNAPRKAMGVKLSCRRRHPDVVSDRREEV</sequence>
<gene>
    <name evidence="3" type="ORF">SAMN05445850_8334</name>
</gene>
<protein>
    <submittedName>
        <fullName evidence="3">Site-specific DNA recombinase</fullName>
    </submittedName>
</protein>
<keyword evidence="4" id="KW-1185">Reference proteome</keyword>
<accession>A0A1H1KK52</accession>
<dbReference type="Pfam" id="PF07508">
    <property type="entry name" value="Recombinase"/>
    <property type="match status" value="1"/>
</dbReference>
<dbReference type="InterPro" id="IPR025827">
    <property type="entry name" value="Zn_ribbon_recom_dom"/>
</dbReference>
<feature type="domain" description="Resolvase/invertase-type recombinase catalytic" evidence="1">
    <location>
        <begin position="17"/>
        <end position="168"/>
    </location>
</feature>
<name>A0A1H1KK52_9BURK</name>
<evidence type="ECO:0000259" key="1">
    <source>
        <dbReference type="PROSITE" id="PS51736"/>
    </source>
</evidence>
<dbReference type="InterPro" id="IPR036162">
    <property type="entry name" value="Resolvase-like_N_sf"/>
</dbReference>
<dbReference type="RefSeq" id="WP_090812728.1">
    <property type="nucleotide sequence ID" value="NZ_FNKX01000005.1"/>
</dbReference>
<dbReference type="InterPro" id="IPR011109">
    <property type="entry name" value="DNA_bind_recombinase_dom"/>
</dbReference>
<dbReference type="PANTHER" id="PTHR30461:SF23">
    <property type="entry name" value="DNA RECOMBINASE-RELATED"/>
    <property type="match status" value="1"/>
</dbReference>
<dbReference type="GO" id="GO:0003677">
    <property type="term" value="F:DNA binding"/>
    <property type="evidence" value="ECO:0007669"/>
    <property type="project" value="InterPro"/>
</dbReference>
<dbReference type="Gene3D" id="3.40.50.1390">
    <property type="entry name" value="Resolvase, N-terminal catalytic domain"/>
    <property type="match status" value="1"/>
</dbReference>
<dbReference type="Pfam" id="PF13408">
    <property type="entry name" value="Zn_ribbon_recom"/>
    <property type="match status" value="1"/>
</dbReference>
<dbReference type="CDD" id="cd00338">
    <property type="entry name" value="Ser_Recombinase"/>
    <property type="match status" value="1"/>
</dbReference>
<dbReference type="Proteomes" id="UP000199365">
    <property type="component" value="Unassembled WGS sequence"/>
</dbReference>
<dbReference type="Gene3D" id="3.90.1750.20">
    <property type="entry name" value="Putative Large Serine Recombinase, Chain B, Domain 2"/>
    <property type="match status" value="1"/>
</dbReference>